<proteinExistence type="inferred from homology"/>
<dbReference type="NCBIfam" id="NF004014">
    <property type="entry name" value="PRK05477.1-4"/>
    <property type="match status" value="1"/>
</dbReference>
<dbReference type="InterPro" id="IPR018027">
    <property type="entry name" value="Asn/Gln_amidotransferase"/>
</dbReference>
<dbReference type="Pfam" id="PF02637">
    <property type="entry name" value="GatB_Yqey"/>
    <property type="match status" value="1"/>
</dbReference>
<dbReference type="GO" id="GO:0050567">
    <property type="term" value="F:glutaminyl-tRNA synthase (glutamine-hydrolyzing) activity"/>
    <property type="evidence" value="ECO:0007669"/>
    <property type="project" value="UniProtKB-UniRule"/>
</dbReference>
<comment type="similarity">
    <text evidence="1 11">Belongs to the GatB/GatE family. GatB subfamily.</text>
</comment>
<comment type="subunit">
    <text evidence="2 11">Heterotrimer of A, B and C subunits.</text>
</comment>
<evidence type="ECO:0000256" key="5">
    <source>
        <dbReference type="ARBA" id="ARBA00022741"/>
    </source>
</evidence>
<comment type="function">
    <text evidence="8 11">Allows the formation of correctly charged Asn-tRNA(Asn) or Gln-tRNA(Gln) through the transamidation of misacylated Asp-tRNA(Asn) or Glu-tRNA(Gln) in organisms which lack either or both of asparaginyl-tRNA or glutaminyl-tRNA synthetases. The reaction takes place in the presence of glutamine and ATP through an activated phospho-Asp-tRNA(Asn) or phospho-Glu-tRNA(Gln).</text>
</comment>
<dbReference type="InterPro" id="IPR006075">
    <property type="entry name" value="Asn/Gln-tRNA_Trfase_suB/E_cat"/>
</dbReference>
<protein>
    <recommendedName>
        <fullName evidence="3 11">Aspartyl/glutamyl-tRNA(Asn/Gln) amidotransferase subunit B</fullName>
        <shortName evidence="11">Asp/Glu-ADT subunit B</shortName>
        <ecNumber evidence="11">6.3.5.-</ecNumber>
    </recommendedName>
</protein>
<dbReference type="InterPro" id="IPR017958">
    <property type="entry name" value="Gln-tRNA_amidoTrfase_suB_CS"/>
</dbReference>
<evidence type="ECO:0000259" key="12">
    <source>
        <dbReference type="SMART" id="SM00845"/>
    </source>
</evidence>
<accession>A0A932FUW5</accession>
<evidence type="ECO:0000256" key="10">
    <source>
        <dbReference type="ARBA" id="ARBA00047913"/>
    </source>
</evidence>
<dbReference type="SUPFAM" id="SSF89095">
    <property type="entry name" value="GatB/YqeY motif"/>
    <property type="match status" value="1"/>
</dbReference>
<evidence type="ECO:0000256" key="9">
    <source>
        <dbReference type="ARBA" id="ARBA00047380"/>
    </source>
</evidence>
<dbReference type="PANTHER" id="PTHR11659">
    <property type="entry name" value="GLUTAMYL-TRNA GLN AMIDOTRANSFERASE SUBUNIT B MITOCHONDRIAL AND PROKARYOTIC PET112-RELATED"/>
    <property type="match status" value="1"/>
</dbReference>
<keyword evidence="7 11" id="KW-0648">Protein biosynthesis</keyword>
<dbReference type="FunFam" id="1.10.150.380:FF:000001">
    <property type="entry name" value="Aspartyl/glutamyl-tRNA(Asn/Gln) amidotransferase subunit B"/>
    <property type="match status" value="1"/>
</dbReference>
<evidence type="ECO:0000256" key="6">
    <source>
        <dbReference type="ARBA" id="ARBA00022840"/>
    </source>
</evidence>
<dbReference type="InterPro" id="IPR003789">
    <property type="entry name" value="Asn/Gln_tRNA_amidoTrase-B-like"/>
</dbReference>
<dbReference type="Gene3D" id="1.10.150.380">
    <property type="entry name" value="GatB domain, N-terminal subdomain"/>
    <property type="match status" value="1"/>
</dbReference>
<dbReference type="NCBIfam" id="NF004012">
    <property type="entry name" value="PRK05477.1-2"/>
    <property type="match status" value="1"/>
</dbReference>
<dbReference type="InterPro" id="IPR017959">
    <property type="entry name" value="Asn/Gln-tRNA_amidoTrfase_suB/E"/>
</dbReference>
<evidence type="ECO:0000256" key="7">
    <source>
        <dbReference type="ARBA" id="ARBA00022917"/>
    </source>
</evidence>
<feature type="domain" description="Asn/Gln amidotransferase" evidence="12">
    <location>
        <begin position="324"/>
        <end position="471"/>
    </location>
</feature>
<dbReference type="GO" id="GO:0006412">
    <property type="term" value="P:translation"/>
    <property type="evidence" value="ECO:0007669"/>
    <property type="project" value="UniProtKB-UniRule"/>
</dbReference>
<keyword evidence="4 11" id="KW-0436">Ligase</keyword>
<dbReference type="InterPro" id="IPR023168">
    <property type="entry name" value="GatB_Yqey_C_2"/>
</dbReference>
<evidence type="ECO:0000256" key="11">
    <source>
        <dbReference type="HAMAP-Rule" id="MF_00121"/>
    </source>
</evidence>
<gene>
    <name evidence="11 13" type="primary">gatB</name>
    <name evidence="13" type="ORF">HYY20_04195</name>
</gene>
<evidence type="ECO:0000256" key="2">
    <source>
        <dbReference type="ARBA" id="ARBA00011123"/>
    </source>
</evidence>
<dbReference type="Gene3D" id="1.10.10.410">
    <property type="match status" value="1"/>
</dbReference>
<dbReference type="GO" id="GO:0005524">
    <property type="term" value="F:ATP binding"/>
    <property type="evidence" value="ECO:0007669"/>
    <property type="project" value="UniProtKB-KW"/>
</dbReference>
<comment type="catalytic activity">
    <reaction evidence="9 11">
        <text>L-aspartyl-tRNA(Asn) + L-glutamine + ATP + H2O = L-asparaginyl-tRNA(Asn) + L-glutamate + ADP + phosphate + 2 H(+)</text>
        <dbReference type="Rhea" id="RHEA:14513"/>
        <dbReference type="Rhea" id="RHEA-COMP:9674"/>
        <dbReference type="Rhea" id="RHEA-COMP:9677"/>
        <dbReference type="ChEBI" id="CHEBI:15377"/>
        <dbReference type="ChEBI" id="CHEBI:15378"/>
        <dbReference type="ChEBI" id="CHEBI:29985"/>
        <dbReference type="ChEBI" id="CHEBI:30616"/>
        <dbReference type="ChEBI" id="CHEBI:43474"/>
        <dbReference type="ChEBI" id="CHEBI:58359"/>
        <dbReference type="ChEBI" id="CHEBI:78515"/>
        <dbReference type="ChEBI" id="CHEBI:78516"/>
        <dbReference type="ChEBI" id="CHEBI:456216"/>
    </reaction>
</comment>
<dbReference type="InterPro" id="IPR004413">
    <property type="entry name" value="GatB"/>
</dbReference>
<evidence type="ECO:0000313" key="14">
    <source>
        <dbReference type="Proteomes" id="UP000769766"/>
    </source>
</evidence>
<dbReference type="NCBIfam" id="NF004015">
    <property type="entry name" value="PRK05477.1-5"/>
    <property type="match status" value="1"/>
</dbReference>
<evidence type="ECO:0000256" key="1">
    <source>
        <dbReference type="ARBA" id="ARBA00005306"/>
    </source>
</evidence>
<dbReference type="NCBIfam" id="TIGR00133">
    <property type="entry name" value="gatB"/>
    <property type="match status" value="1"/>
</dbReference>
<evidence type="ECO:0000256" key="4">
    <source>
        <dbReference type="ARBA" id="ARBA00022598"/>
    </source>
</evidence>
<dbReference type="SMART" id="SM00845">
    <property type="entry name" value="GatB_Yqey"/>
    <property type="match status" value="1"/>
</dbReference>
<dbReference type="SUPFAM" id="SSF55931">
    <property type="entry name" value="Glutamine synthetase/guanido kinase"/>
    <property type="match status" value="1"/>
</dbReference>
<evidence type="ECO:0000256" key="3">
    <source>
        <dbReference type="ARBA" id="ARBA00016923"/>
    </source>
</evidence>
<dbReference type="AlphaFoldDB" id="A0A932FUW5"/>
<dbReference type="GO" id="GO:0070681">
    <property type="term" value="P:glutaminyl-tRNAGln biosynthesis via transamidation"/>
    <property type="evidence" value="ECO:0007669"/>
    <property type="project" value="TreeGrafter"/>
</dbReference>
<dbReference type="HAMAP" id="MF_00121">
    <property type="entry name" value="GatB"/>
    <property type="match status" value="1"/>
</dbReference>
<reference evidence="13" key="1">
    <citation type="submission" date="2020-07" db="EMBL/GenBank/DDBJ databases">
        <title>Huge and variable diversity of episymbiotic CPR bacteria and DPANN archaea in groundwater ecosystems.</title>
        <authorList>
            <person name="He C.Y."/>
            <person name="Keren R."/>
            <person name="Whittaker M."/>
            <person name="Farag I.F."/>
            <person name="Doudna J."/>
            <person name="Cate J.H.D."/>
            <person name="Banfield J.F."/>
        </authorList>
    </citation>
    <scope>NUCLEOTIDE SEQUENCE</scope>
    <source>
        <strain evidence="13">NC_groundwater_672_Ag_B-0.1um_62_36</strain>
    </source>
</reference>
<comment type="caution">
    <text evidence="13">The sequence shown here is derived from an EMBL/GenBank/DDBJ whole genome shotgun (WGS) entry which is preliminary data.</text>
</comment>
<dbReference type="PROSITE" id="PS01234">
    <property type="entry name" value="GATB"/>
    <property type="match status" value="1"/>
</dbReference>
<evidence type="ECO:0000256" key="8">
    <source>
        <dbReference type="ARBA" id="ARBA00024799"/>
    </source>
</evidence>
<dbReference type="EMBL" id="JACPRF010000129">
    <property type="protein sequence ID" value="MBI2876060.1"/>
    <property type="molecule type" value="Genomic_DNA"/>
</dbReference>
<dbReference type="FunFam" id="1.10.10.410:FF:000001">
    <property type="entry name" value="Aspartyl/glutamyl-tRNA(Asn/Gln) amidotransferase subunit B"/>
    <property type="match status" value="1"/>
</dbReference>
<dbReference type="PANTHER" id="PTHR11659:SF0">
    <property type="entry name" value="GLUTAMYL-TRNA(GLN) AMIDOTRANSFERASE SUBUNIT B, MITOCHONDRIAL"/>
    <property type="match status" value="1"/>
</dbReference>
<evidence type="ECO:0000313" key="13">
    <source>
        <dbReference type="EMBL" id="MBI2876060.1"/>
    </source>
</evidence>
<comment type="catalytic activity">
    <reaction evidence="10 11">
        <text>L-glutamyl-tRNA(Gln) + L-glutamine + ATP + H2O = L-glutaminyl-tRNA(Gln) + L-glutamate + ADP + phosphate + H(+)</text>
        <dbReference type="Rhea" id="RHEA:17521"/>
        <dbReference type="Rhea" id="RHEA-COMP:9681"/>
        <dbReference type="Rhea" id="RHEA-COMP:9684"/>
        <dbReference type="ChEBI" id="CHEBI:15377"/>
        <dbReference type="ChEBI" id="CHEBI:15378"/>
        <dbReference type="ChEBI" id="CHEBI:29985"/>
        <dbReference type="ChEBI" id="CHEBI:30616"/>
        <dbReference type="ChEBI" id="CHEBI:43474"/>
        <dbReference type="ChEBI" id="CHEBI:58359"/>
        <dbReference type="ChEBI" id="CHEBI:78520"/>
        <dbReference type="ChEBI" id="CHEBI:78521"/>
        <dbReference type="ChEBI" id="CHEBI:456216"/>
    </reaction>
</comment>
<name>A0A932FUW5_UNCTE</name>
<sequence length="473" mass="53383">MGLEVHAQLLTHSKLFCSCSTEFGAPPNENTCPICVGMPGVLPVLNRKAVDYAIKTALAMNCTVAPDSQFARKNYFYPDLPKGYQISQYEQPLSSNGSVEIEVDGRRRQIGIIRIHIEEDAGKLVHGEDLGRSEYSYVDMNRCGVPLIEIVSAPDLRTPEEAKEYMTKLRAILQYLEVCDGNMEQGSLRCDANISIRPVGSSTLGTKTEIKNMNSFRHVQRALEYEIQRQTRLLEEGERIVQETRLWNADQGVTLSMRSKEEAHDYRYFPEPDLVPCVVVPERIKEIHATLPELPDARRQRFVEQYGIPAYDAGVLTATRPLANYFEETVRRYTKPKAVSNWVMVELLRELKGNELEIERCPITPERLAELLSLIDQGVISGKIAKAVFEEMYRSGKQASEIIQEKGMTQISDQDALSGTIDQVLAANAEHVSSYLQGKEKVFGYLVGQVMKATQGRANPELVNRLLREKLQR</sequence>
<dbReference type="EC" id="6.3.5.-" evidence="11"/>
<dbReference type="InterPro" id="IPR014746">
    <property type="entry name" value="Gln_synth/guanido_kin_cat_dom"/>
</dbReference>
<organism evidence="13 14">
    <name type="scientific">Tectimicrobiota bacterium</name>
    <dbReference type="NCBI Taxonomy" id="2528274"/>
    <lineage>
        <taxon>Bacteria</taxon>
        <taxon>Pseudomonadati</taxon>
        <taxon>Nitrospinota/Tectimicrobiota group</taxon>
        <taxon>Candidatus Tectimicrobiota</taxon>
    </lineage>
</organism>
<dbReference type="Proteomes" id="UP000769766">
    <property type="component" value="Unassembled WGS sequence"/>
</dbReference>
<keyword evidence="6 11" id="KW-0067">ATP-binding</keyword>
<dbReference type="Pfam" id="PF02934">
    <property type="entry name" value="GatB_N"/>
    <property type="match status" value="1"/>
</dbReference>
<dbReference type="InterPro" id="IPR042114">
    <property type="entry name" value="GatB_C_1"/>
</dbReference>
<keyword evidence="5 11" id="KW-0547">Nucleotide-binding</keyword>